<proteinExistence type="inferred from homology"/>
<comment type="catalytic activity">
    <reaction evidence="5">
        <text>N(6)-carboxybiotinyl-L-lysyl-[protein] + acetyl-CoA = N(6)-biotinyl-L-lysyl-[protein] + malonyl-CoA</text>
        <dbReference type="Rhea" id="RHEA:54728"/>
        <dbReference type="Rhea" id="RHEA-COMP:10505"/>
        <dbReference type="Rhea" id="RHEA-COMP:10506"/>
        <dbReference type="ChEBI" id="CHEBI:57288"/>
        <dbReference type="ChEBI" id="CHEBI:57384"/>
        <dbReference type="ChEBI" id="CHEBI:83144"/>
        <dbReference type="ChEBI" id="CHEBI:83145"/>
        <dbReference type="EC" id="2.1.3.15"/>
    </reaction>
</comment>
<comment type="subunit">
    <text evidence="5">Acetyl-CoA carboxylase is a heterohexamer composed of biotin carboxyl carrier protein (AccB), biotin carboxylase (AccC) and two subunits each of ACCase subunit alpha (AccA) and ACCase subunit beta (AccD).</text>
</comment>
<keyword evidence="2 5" id="KW-0808">Transferase</keyword>
<evidence type="ECO:0000256" key="3">
    <source>
        <dbReference type="ARBA" id="ARBA00022771"/>
    </source>
</evidence>
<feature type="binding site" evidence="5">
    <location>
        <position position="44"/>
    </location>
    <ligand>
        <name>Zn(2+)</name>
        <dbReference type="ChEBI" id="CHEBI:29105"/>
    </ligand>
</feature>
<comment type="caution">
    <text evidence="5">Lacks conserved residue(s) required for the propagation of feature annotation.</text>
</comment>
<keyword evidence="3 5" id="KW-0863">Zinc-finger</keyword>
<comment type="cofactor">
    <cofactor evidence="5">
        <name>Zn(2+)</name>
        <dbReference type="ChEBI" id="CHEBI:29105"/>
    </cofactor>
    <text evidence="5">Binds 1 zinc ion per subunit.</text>
</comment>
<feature type="binding site" evidence="5">
    <location>
        <position position="62"/>
    </location>
    <ligand>
        <name>Zn(2+)</name>
        <dbReference type="ChEBI" id="CHEBI:29105"/>
    </ligand>
</feature>
<dbReference type="PANTHER" id="PTHR42995:SF5">
    <property type="entry name" value="ACETYL-COENZYME A CARBOXYLASE CARBOXYL TRANSFERASE SUBUNIT BETA, CHLOROPLASTIC"/>
    <property type="match status" value="1"/>
</dbReference>
<dbReference type="Gene3D" id="3.90.226.10">
    <property type="entry name" value="2-enoyl-CoA Hydratase, Chain A, domain 1"/>
    <property type="match status" value="1"/>
</dbReference>
<feature type="binding site" evidence="5">
    <location>
        <position position="41"/>
    </location>
    <ligand>
        <name>Zn(2+)</name>
        <dbReference type="ChEBI" id="CHEBI:29105"/>
    </ligand>
</feature>
<evidence type="ECO:0000259" key="6">
    <source>
        <dbReference type="PROSITE" id="PS50980"/>
    </source>
</evidence>
<comment type="caution">
    <text evidence="7">The sequence shown here is derived from an EMBL/GenBank/DDBJ whole genome shotgun (WGS) entry which is preliminary data.</text>
</comment>
<reference evidence="7 8" key="1">
    <citation type="submission" date="2024-01" db="EMBL/GenBank/DDBJ databases">
        <authorList>
            <person name="Botero Cardona J."/>
        </authorList>
    </citation>
    <scope>NUCLEOTIDE SEQUENCE [LARGE SCALE GENOMIC DNA]</scope>
    <source>
        <strain evidence="7 8">LMG 33000</strain>
    </source>
</reference>
<dbReference type="InterPro" id="IPR000438">
    <property type="entry name" value="Acetyl_CoA_COase_Trfase_b_su"/>
</dbReference>
<keyword evidence="5" id="KW-0862">Zinc</keyword>
<keyword evidence="5" id="KW-0547">Nucleotide-binding</keyword>
<accession>A0ABP0ET78</accession>
<dbReference type="NCBIfam" id="TIGR00515">
    <property type="entry name" value="accD"/>
    <property type="match status" value="1"/>
</dbReference>
<comment type="similarity">
    <text evidence="5">Belongs to the AccD/PCCB family.</text>
</comment>
<evidence type="ECO:0000256" key="5">
    <source>
        <dbReference type="HAMAP-Rule" id="MF_01395"/>
    </source>
</evidence>
<keyword evidence="4 5" id="KW-0443">Lipid metabolism</keyword>
<organism evidence="7 8">
    <name type="scientific">Eupransor demetentiae</name>
    <dbReference type="NCBI Taxonomy" id="3109584"/>
    <lineage>
        <taxon>Bacteria</taxon>
        <taxon>Bacillati</taxon>
        <taxon>Bacillota</taxon>
        <taxon>Bacilli</taxon>
        <taxon>Lactobacillales</taxon>
        <taxon>Lactobacillaceae</taxon>
        <taxon>Eupransor</taxon>
    </lineage>
</organism>
<dbReference type="PROSITE" id="PS50980">
    <property type="entry name" value="COA_CT_NTER"/>
    <property type="match status" value="1"/>
</dbReference>
<evidence type="ECO:0000256" key="4">
    <source>
        <dbReference type="ARBA" id="ARBA00023098"/>
    </source>
</evidence>
<name>A0ABP0ET78_9LACO</name>
<dbReference type="HAMAP" id="MF_01395">
    <property type="entry name" value="AcetylCoA_CT_beta"/>
    <property type="match status" value="1"/>
</dbReference>
<gene>
    <name evidence="5" type="primary">accD</name>
    <name evidence="7" type="ORF">R54876_GBNLAHCA_01002</name>
</gene>
<keyword evidence="5" id="KW-0479">Metal-binding</keyword>
<feature type="binding site" evidence="5">
    <location>
        <position position="59"/>
    </location>
    <ligand>
        <name>Zn(2+)</name>
        <dbReference type="ChEBI" id="CHEBI:29105"/>
    </ligand>
</feature>
<dbReference type="PRINTS" id="PR01070">
    <property type="entry name" value="ACCCTRFRASEB"/>
</dbReference>
<keyword evidence="1 5" id="KW-0444">Lipid biosynthesis</keyword>
<keyword evidence="5" id="KW-0067">ATP-binding</keyword>
<comment type="pathway">
    <text evidence="5">Lipid metabolism; malonyl-CoA biosynthesis; malonyl-CoA from acetyl-CoA: step 1/1.</text>
</comment>
<evidence type="ECO:0000313" key="7">
    <source>
        <dbReference type="EMBL" id="CAK8054434.1"/>
    </source>
</evidence>
<keyword evidence="5" id="KW-0276">Fatty acid metabolism</keyword>
<dbReference type="PANTHER" id="PTHR42995">
    <property type="entry name" value="ACETYL-COENZYME A CARBOXYLASE CARBOXYL TRANSFERASE SUBUNIT BETA, CHLOROPLASTIC"/>
    <property type="match status" value="1"/>
</dbReference>
<dbReference type="GO" id="GO:0016740">
    <property type="term" value="F:transferase activity"/>
    <property type="evidence" value="ECO:0007669"/>
    <property type="project" value="UniProtKB-KW"/>
</dbReference>
<dbReference type="InterPro" id="IPR011762">
    <property type="entry name" value="COA_CT_N"/>
</dbReference>
<protein>
    <recommendedName>
        <fullName evidence="5">Acetyl-coenzyme A carboxylase carboxyl transferase subunit beta</fullName>
        <shortName evidence="5">ACCase subunit beta</shortName>
        <shortName evidence="5">Acetyl-CoA carboxylase carboxyltransferase subunit beta</shortName>
        <ecNumber evidence="5">2.1.3.15</ecNumber>
    </recommendedName>
</protein>
<evidence type="ECO:0000313" key="8">
    <source>
        <dbReference type="Proteomes" id="UP001314241"/>
    </source>
</evidence>
<dbReference type="Pfam" id="PF01039">
    <property type="entry name" value="Carboxyl_trans"/>
    <property type="match status" value="1"/>
</dbReference>
<dbReference type="InterPro" id="IPR029045">
    <property type="entry name" value="ClpP/crotonase-like_dom_sf"/>
</dbReference>
<sequence>MRLVVPRLMNLFESNEHHDTSRIKVDHKVKDQIPDGLFLACPYCGAQMYKKQLGPYRVCANCNYGFRLQARERLELLTDEFEEFDADVTMEDPDFPGYADKLSRAKKQTGMGESVLTGKAKIEGQEADLGIMDSYFMMGSLGSKTGEKITRLFEHATANRLPVILFTASGGARMQEGINSLMQMAKISGAIATHQEAGLLYLVVLTDPTTGGVTASFAMDGDITLAEPHALIGFAGARVIESTIHEKLPKDFQRAETLLEHGFVDKVVPRQNLTTLLGKILAMHKVGED</sequence>
<feature type="domain" description="CoA carboxyltransferase N-terminal" evidence="6">
    <location>
        <begin position="37"/>
        <end position="289"/>
    </location>
</feature>
<evidence type="ECO:0000256" key="2">
    <source>
        <dbReference type="ARBA" id="ARBA00022679"/>
    </source>
</evidence>
<evidence type="ECO:0000256" key="1">
    <source>
        <dbReference type="ARBA" id="ARBA00022516"/>
    </source>
</evidence>
<dbReference type="SUPFAM" id="SSF52096">
    <property type="entry name" value="ClpP/crotonase"/>
    <property type="match status" value="1"/>
</dbReference>
<dbReference type="InterPro" id="IPR034733">
    <property type="entry name" value="AcCoA_carboxyl_beta"/>
</dbReference>
<keyword evidence="7" id="KW-0436">Ligase</keyword>
<comment type="subcellular location">
    <subcellularLocation>
        <location evidence="5">Cytoplasm</location>
    </subcellularLocation>
</comment>
<dbReference type="EMBL" id="CAWVOH010000002">
    <property type="protein sequence ID" value="CAK8054434.1"/>
    <property type="molecule type" value="Genomic_DNA"/>
</dbReference>
<dbReference type="GO" id="GO:0003989">
    <property type="term" value="F:acetyl-CoA carboxylase activity"/>
    <property type="evidence" value="ECO:0007669"/>
    <property type="project" value="UniProtKB-EC"/>
</dbReference>
<comment type="function">
    <text evidence="5">Component of the acetyl coenzyme A carboxylase (ACC) complex. Biotin carboxylase (BC) catalyzes the carboxylation of biotin on its carrier protein (BCCP) and then the CO(2) group is transferred by the transcarboxylase to acetyl-CoA to form malonyl-CoA.</text>
</comment>
<keyword evidence="8" id="KW-1185">Reference proteome</keyword>
<dbReference type="EC" id="2.1.3.15" evidence="5"/>
<keyword evidence="5" id="KW-0275">Fatty acid biosynthesis</keyword>
<keyword evidence="5" id="KW-0963">Cytoplasm</keyword>
<dbReference type="Proteomes" id="UP001314241">
    <property type="component" value="Unassembled WGS sequence"/>
</dbReference>